<feature type="transmembrane region" description="Helical" evidence="6">
    <location>
        <begin position="109"/>
        <end position="127"/>
    </location>
</feature>
<evidence type="ECO:0000256" key="3">
    <source>
        <dbReference type="ARBA" id="ARBA00022692"/>
    </source>
</evidence>
<evidence type="ECO:0000256" key="1">
    <source>
        <dbReference type="ARBA" id="ARBA00004141"/>
    </source>
</evidence>
<proteinExistence type="predicted"/>
<dbReference type="GO" id="GO:0022857">
    <property type="term" value="F:transmembrane transporter activity"/>
    <property type="evidence" value="ECO:0007669"/>
    <property type="project" value="InterPro"/>
</dbReference>
<feature type="transmembrane region" description="Helical" evidence="6">
    <location>
        <begin position="12"/>
        <end position="37"/>
    </location>
</feature>
<evidence type="ECO:0000259" key="7">
    <source>
        <dbReference type="PROSITE" id="PS50850"/>
    </source>
</evidence>
<protein>
    <submittedName>
        <fullName evidence="8">MFS-type transporter involved in bile tolerance (Atg22 family)</fullName>
    </submittedName>
</protein>
<keyword evidence="3 6" id="KW-0812">Transmembrane</keyword>
<organism evidence="8 9">
    <name type="scientific">Mucilaginibacter frigoritolerans</name>
    <dbReference type="NCBI Taxonomy" id="652788"/>
    <lineage>
        <taxon>Bacteria</taxon>
        <taxon>Pseudomonadati</taxon>
        <taxon>Bacteroidota</taxon>
        <taxon>Sphingobacteriia</taxon>
        <taxon>Sphingobacteriales</taxon>
        <taxon>Sphingobacteriaceae</taxon>
        <taxon>Mucilaginibacter</taxon>
    </lineage>
</organism>
<dbReference type="InterPro" id="IPR005829">
    <property type="entry name" value="Sugar_transporter_CS"/>
</dbReference>
<evidence type="ECO:0000256" key="2">
    <source>
        <dbReference type="ARBA" id="ARBA00022448"/>
    </source>
</evidence>
<evidence type="ECO:0000313" key="8">
    <source>
        <dbReference type="EMBL" id="TWJ01470.1"/>
    </source>
</evidence>
<dbReference type="Pfam" id="PF07690">
    <property type="entry name" value="MFS_1"/>
    <property type="match status" value="1"/>
</dbReference>
<feature type="domain" description="Major facilitator superfamily (MFS) profile" evidence="7">
    <location>
        <begin position="10"/>
        <end position="430"/>
    </location>
</feature>
<gene>
    <name evidence="8" type="ORF">JN11_01621</name>
</gene>
<name>A0A562U6N5_9SPHI</name>
<evidence type="ECO:0000256" key="6">
    <source>
        <dbReference type="SAM" id="Phobius"/>
    </source>
</evidence>
<dbReference type="InterPro" id="IPR020846">
    <property type="entry name" value="MFS_dom"/>
</dbReference>
<evidence type="ECO:0000256" key="4">
    <source>
        <dbReference type="ARBA" id="ARBA00022989"/>
    </source>
</evidence>
<dbReference type="Proteomes" id="UP000317010">
    <property type="component" value="Unassembled WGS sequence"/>
</dbReference>
<sequence length="433" mass="47022">MPGKPSNRSLLFPILLVNFIGTLGFSIVLPFLVVIVLRLGGNAIVYGLLGATYSFFQLIGAPILGAWSDRYGRRKILLVSEGGTFVAWLIFLTGLMIPNTFMNIHLGTVHHYIFSIPLVLIFLARAVDGITGGNISVANAYLADITAKDERKQNFGKMSAASNLGLIFGPLLAGLLGATHWGSILPVIATAIVSLLAVIVIYFRLHDVHVQSKVSSIEIKPSVKLLSQQCKDCSGLKSKNTTGFFSILKLPYIALFMVLYFLIFLGFSFFYVAFPVYTAGKLHWSVLQLGVFFAFLSGSLVLVQGPVLTFMAKKFSGAILVIAGSVLLALSFFLFRYNYLPLIYAGALFFALGNGLMWPSFMGLMSYLGNENTQGAIQGFASSAGSMASIIGLITGALLYHQFQENVFLLASILLLLIAIVSLRLISIEKEII</sequence>
<dbReference type="CDD" id="cd17330">
    <property type="entry name" value="MFS_SLC46_TetA_like"/>
    <property type="match status" value="1"/>
</dbReference>
<feature type="transmembrane region" description="Helical" evidence="6">
    <location>
        <begin position="43"/>
        <end position="64"/>
    </location>
</feature>
<dbReference type="PROSITE" id="PS50850">
    <property type="entry name" value="MFS"/>
    <property type="match status" value="1"/>
</dbReference>
<dbReference type="GO" id="GO:0016020">
    <property type="term" value="C:membrane"/>
    <property type="evidence" value="ECO:0007669"/>
    <property type="project" value="UniProtKB-SubCell"/>
</dbReference>
<dbReference type="RefSeq" id="WP_144911455.1">
    <property type="nucleotide sequence ID" value="NZ_VLLI01000004.1"/>
</dbReference>
<evidence type="ECO:0000256" key="5">
    <source>
        <dbReference type="ARBA" id="ARBA00023136"/>
    </source>
</evidence>
<feature type="transmembrane region" description="Helical" evidence="6">
    <location>
        <begin position="407"/>
        <end position="426"/>
    </location>
</feature>
<feature type="transmembrane region" description="Helical" evidence="6">
    <location>
        <begin position="343"/>
        <end position="368"/>
    </location>
</feature>
<evidence type="ECO:0000313" key="9">
    <source>
        <dbReference type="Proteomes" id="UP000317010"/>
    </source>
</evidence>
<dbReference type="Gene3D" id="1.20.1250.20">
    <property type="entry name" value="MFS general substrate transporter like domains"/>
    <property type="match status" value="1"/>
</dbReference>
<dbReference type="InterPro" id="IPR011701">
    <property type="entry name" value="MFS"/>
</dbReference>
<dbReference type="OrthoDB" id="9793283at2"/>
<keyword evidence="2" id="KW-0813">Transport</keyword>
<reference evidence="8 9" key="1">
    <citation type="submission" date="2019-07" db="EMBL/GenBank/DDBJ databases">
        <title>Genomic Encyclopedia of Archaeal and Bacterial Type Strains, Phase II (KMG-II): from individual species to whole genera.</title>
        <authorList>
            <person name="Goeker M."/>
        </authorList>
    </citation>
    <scope>NUCLEOTIDE SEQUENCE [LARGE SCALE GENOMIC DNA]</scope>
    <source>
        <strain evidence="8 9">ATCC BAA-1854</strain>
    </source>
</reference>
<feature type="transmembrane region" description="Helical" evidence="6">
    <location>
        <begin position="184"/>
        <end position="203"/>
    </location>
</feature>
<dbReference type="SUPFAM" id="SSF103473">
    <property type="entry name" value="MFS general substrate transporter"/>
    <property type="match status" value="1"/>
</dbReference>
<comment type="subcellular location">
    <subcellularLocation>
        <location evidence="1">Membrane</location>
        <topology evidence="1">Multi-pass membrane protein</topology>
    </subcellularLocation>
</comment>
<feature type="transmembrane region" description="Helical" evidence="6">
    <location>
        <begin position="252"/>
        <end position="274"/>
    </location>
</feature>
<dbReference type="AlphaFoldDB" id="A0A562U6N5"/>
<feature type="transmembrane region" description="Helical" evidence="6">
    <location>
        <begin position="160"/>
        <end position="178"/>
    </location>
</feature>
<dbReference type="PANTHER" id="PTHR23504">
    <property type="entry name" value="MAJOR FACILITATOR SUPERFAMILY DOMAIN-CONTAINING PROTEIN 10"/>
    <property type="match status" value="1"/>
</dbReference>
<accession>A0A562U6N5</accession>
<feature type="transmembrane region" description="Helical" evidence="6">
    <location>
        <begin position="76"/>
        <end position="97"/>
    </location>
</feature>
<feature type="transmembrane region" description="Helical" evidence="6">
    <location>
        <begin position="286"/>
        <end position="303"/>
    </location>
</feature>
<feature type="transmembrane region" description="Helical" evidence="6">
    <location>
        <begin position="380"/>
        <end position="401"/>
    </location>
</feature>
<dbReference type="PROSITE" id="PS00216">
    <property type="entry name" value="SUGAR_TRANSPORT_1"/>
    <property type="match status" value="1"/>
</dbReference>
<dbReference type="PANTHER" id="PTHR23504:SF15">
    <property type="entry name" value="MAJOR FACILITATOR SUPERFAMILY (MFS) PROFILE DOMAIN-CONTAINING PROTEIN"/>
    <property type="match status" value="1"/>
</dbReference>
<dbReference type="InterPro" id="IPR036259">
    <property type="entry name" value="MFS_trans_sf"/>
</dbReference>
<comment type="caution">
    <text evidence="8">The sequence shown here is derived from an EMBL/GenBank/DDBJ whole genome shotgun (WGS) entry which is preliminary data.</text>
</comment>
<feature type="transmembrane region" description="Helical" evidence="6">
    <location>
        <begin position="315"/>
        <end position="337"/>
    </location>
</feature>
<dbReference type="EMBL" id="VLLI01000004">
    <property type="protein sequence ID" value="TWJ01470.1"/>
    <property type="molecule type" value="Genomic_DNA"/>
</dbReference>
<keyword evidence="5 6" id="KW-0472">Membrane</keyword>
<keyword evidence="4 6" id="KW-1133">Transmembrane helix</keyword>
<keyword evidence="9" id="KW-1185">Reference proteome</keyword>